<feature type="transmembrane region" description="Helical" evidence="6">
    <location>
        <begin position="324"/>
        <end position="350"/>
    </location>
</feature>
<evidence type="ECO:0000256" key="6">
    <source>
        <dbReference type="SAM" id="Phobius"/>
    </source>
</evidence>
<evidence type="ECO:0000313" key="7">
    <source>
        <dbReference type="EMBL" id="MEX0406312.1"/>
    </source>
</evidence>
<proteinExistence type="inferred from homology"/>
<feature type="transmembrane region" description="Helical" evidence="6">
    <location>
        <begin position="220"/>
        <end position="242"/>
    </location>
</feature>
<dbReference type="PANTHER" id="PTHR21716:SF16">
    <property type="entry name" value="BLL1467 PROTEIN"/>
    <property type="match status" value="1"/>
</dbReference>
<feature type="transmembrane region" description="Helical" evidence="6">
    <location>
        <begin position="248"/>
        <end position="275"/>
    </location>
</feature>
<evidence type="ECO:0000256" key="2">
    <source>
        <dbReference type="ARBA" id="ARBA00009773"/>
    </source>
</evidence>
<comment type="subcellular location">
    <subcellularLocation>
        <location evidence="1">Membrane</location>
        <topology evidence="1">Multi-pass membrane protein</topology>
    </subcellularLocation>
</comment>
<dbReference type="RefSeq" id="WP_367954167.1">
    <property type="nucleotide sequence ID" value="NZ_JBDPGJ010000002.1"/>
</dbReference>
<dbReference type="EMBL" id="JBDPGJ010000002">
    <property type="protein sequence ID" value="MEX0406312.1"/>
    <property type="molecule type" value="Genomic_DNA"/>
</dbReference>
<sequence>MQPRLPKKPPILRLPPKSNIDLMISKAAELAAIAVGIVAVVFALDAAEFVLAPVTTAIVIGLMLGPVATRLERHGVPATVSAGAVVILFLVILAVAATALAAPLGTWMNRAPQIWQELQIHLSQLREPLGTLQDIRDQLRTAVGDGGVTVSVDESSTVESVATLAPAIIGQVLLFLASLYFFVATRYQTRHSILQVCVSRKLRWRVAHIFRDVERSVSRYLLSISIINVGLGFAVSIAMLAIGMPSPALWGALAGLLNFVVYLGPAVMAVILFAVGLTQFDTLGGSLLPPLVYLAINLVEAQFVTPHVIGRAMTMNPFVVILSIAFWIWIWGPLGGFIAIPVLLVLYSVAANIIPGIPWMPEEHTATLRRVDLRNIRR</sequence>
<dbReference type="Pfam" id="PF01594">
    <property type="entry name" value="AI-2E_transport"/>
    <property type="match status" value="1"/>
</dbReference>
<evidence type="ECO:0000256" key="1">
    <source>
        <dbReference type="ARBA" id="ARBA00004141"/>
    </source>
</evidence>
<keyword evidence="5 6" id="KW-0472">Membrane</keyword>
<evidence type="ECO:0000256" key="3">
    <source>
        <dbReference type="ARBA" id="ARBA00022692"/>
    </source>
</evidence>
<evidence type="ECO:0000256" key="4">
    <source>
        <dbReference type="ARBA" id="ARBA00022989"/>
    </source>
</evidence>
<evidence type="ECO:0000256" key="5">
    <source>
        <dbReference type="ARBA" id="ARBA00023136"/>
    </source>
</evidence>
<accession>A0ABV3SHT9</accession>
<keyword evidence="3 6" id="KW-0812">Transmembrane</keyword>
<reference evidence="7 8" key="1">
    <citation type="submission" date="2024-05" db="EMBL/GenBank/DDBJ databases">
        <authorList>
            <person name="Jiang F."/>
        </authorList>
    </citation>
    <scope>NUCLEOTIDE SEQUENCE [LARGE SCALE GENOMIC DNA]</scope>
    <source>
        <strain evidence="7 8">LZ166</strain>
    </source>
</reference>
<dbReference type="Proteomes" id="UP001556692">
    <property type="component" value="Unassembled WGS sequence"/>
</dbReference>
<evidence type="ECO:0000313" key="8">
    <source>
        <dbReference type="Proteomes" id="UP001556692"/>
    </source>
</evidence>
<organism evidence="7 8">
    <name type="scientific">Aquibium pacificus</name>
    <dbReference type="NCBI Taxonomy" id="3153579"/>
    <lineage>
        <taxon>Bacteria</taxon>
        <taxon>Pseudomonadati</taxon>
        <taxon>Pseudomonadota</taxon>
        <taxon>Alphaproteobacteria</taxon>
        <taxon>Hyphomicrobiales</taxon>
        <taxon>Phyllobacteriaceae</taxon>
        <taxon>Aquibium</taxon>
    </lineage>
</organism>
<dbReference type="InterPro" id="IPR002549">
    <property type="entry name" value="AI-2E-like"/>
</dbReference>
<keyword evidence="8" id="KW-1185">Reference proteome</keyword>
<comment type="caution">
    <text evidence="7">The sequence shown here is derived from an EMBL/GenBank/DDBJ whole genome shotgun (WGS) entry which is preliminary data.</text>
</comment>
<feature type="transmembrane region" description="Helical" evidence="6">
    <location>
        <begin position="80"/>
        <end position="102"/>
    </location>
</feature>
<feature type="transmembrane region" description="Helical" evidence="6">
    <location>
        <begin position="50"/>
        <end position="68"/>
    </location>
</feature>
<feature type="transmembrane region" description="Helical" evidence="6">
    <location>
        <begin position="20"/>
        <end position="44"/>
    </location>
</feature>
<name>A0ABV3SHT9_9HYPH</name>
<protein>
    <submittedName>
        <fullName evidence="7">AI-2E family transporter</fullName>
    </submittedName>
</protein>
<comment type="similarity">
    <text evidence="2">Belongs to the autoinducer-2 exporter (AI-2E) (TC 2.A.86) family.</text>
</comment>
<keyword evidence="4 6" id="KW-1133">Transmembrane helix</keyword>
<dbReference type="PANTHER" id="PTHR21716">
    <property type="entry name" value="TRANSMEMBRANE PROTEIN"/>
    <property type="match status" value="1"/>
</dbReference>
<feature type="transmembrane region" description="Helical" evidence="6">
    <location>
        <begin position="161"/>
        <end position="183"/>
    </location>
</feature>
<feature type="transmembrane region" description="Helical" evidence="6">
    <location>
        <begin position="287"/>
        <end position="304"/>
    </location>
</feature>
<gene>
    <name evidence="7" type="ORF">ABGN05_11605</name>
</gene>